<dbReference type="Proteomes" id="UP000315369">
    <property type="component" value="Unassembled WGS sequence"/>
</dbReference>
<protein>
    <submittedName>
        <fullName evidence="2">Uncharacterized protein</fullName>
    </submittedName>
</protein>
<feature type="region of interest" description="Disordered" evidence="1">
    <location>
        <begin position="121"/>
        <end position="144"/>
    </location>
</feature>
<dbReference type="RefSeq" id="WP_141643575.1">
    <property type="nucleotide sequence ID" value="NZ_VIFM01000060.1"/>
</dbReference>
<proteinExistence type="predicted"/>
<dbReference type="OrthoDB" id="5382897at2"/>
<gene>
    <name evidence="2" type="ORF">FJV41_17160</name>
</gene>
<organism evidence="2 3">
    <name type="scientific">Myxococcus llanfairpwllgwyngyllgogerychwyrndrobwllllantysiliogogogochensis</name>
    <dbReference type="NCBI Taxonomy" id="2590453"/>
    <lineage>
        <taxon>Bacteria</taxon>
        <taxon>Pseudomonadati</taxon>
        <taxon>Myxococcota</taxon>
        <taxon>Myxococcia</taxon>
        <taxon>Myxococcales</taxon>
        <taxon>Cystobacterineae</taxon>
        <taxon>Myxococcaceae</taxon>
        <taxon>Myxococcus</taxon>
    </lineage>
</organism>
<comment type="caution">
    <text evidence="2">The sequence shown here is derived from an EMBL/GenBank/DDBJ whole genome shotgun (WGS) entry which is preliminary data.</text>
</comment>
<dbReference type="EMBL" id="VIFM01000060">
    <property type="protein sequence ID" value="TQF14723.1"/>
    <property type="molecule type" value="Genomic_DNA"/>
</dbReference>
<sequence length="144" mass="15712">MSGENTVVPETRKLKRPVEEIRAELLVDADVKEQARLLQISVEAYVEKILDYAQHPQKQMPLQITLDGDLKAKDPKAATVAEIQDHLDKLISGEVIISRAQMRDGFSAGQGDDRYKAALASDAVLKGAPESRGGTPPPQDPQKG</sequence>
<evidence type="ECO:0000256" key="1">
    <source>
        <dbReference type="SAM" id="MobiDB-lite"/>
    </source>
</evidence>
<dbReference type="AlphaFoldDB" id="A0A540X0K6"/>
<feature type="compositionally biased region" description="Pro residues" evidence="1">
    <location>
        <begin position="135"/>
        <end position="144"/>
    </location>
</feature>
<accession>A0A540X0K6</accession>
<evidence type="ECO:0000313" key="2">
    <source>
        <dbReference type="EMBL" id="TQF14723.1"/>
    </source>
</evidence>
<name>A0A540X0K6_9BACT</name>
<keyword evidence="3" id="KW-1185">Reference proteome</keyword>
<reference evidence="2 3" key="1">
    <citation type="submission" date="2019-06" db="EMBL/GenBank/DDBJ databases">
        <authorList>
            <person name="Livingstone P."/>
            <person name="Whitworth D."/>
        </authorList>
    </citation>
    <scope>NUCLEOTIDE SEQUENCE [LARGE SCALE GENOMIC DNA]</scope>
    <source>
        <strain evidence="2 3">AM401</strain>
    </source>
</reference>
<evidence type="ECO:0000313" key="3">
    <source>
        <dbReference type="Proteomes" id="UP000315369"/>
    </source>
</evidence>